<comment type="subunit">
    <text evidence="13">Interacts with the Sec translocase complex via SecD. Specifically interacts with transmembrane segments of nascent integral membrane proteins during membrane integration.</text>
</comment>
<dbReference type="Pfam" id="PF14849">
    <property type="entry name" value="YidC_periplas"/>
    <property type="match status" value="1"/>
</dbReference>
<comment type="similarity">
    <text evidence="2 13">Belongs to the OXA1/ALB3/YidC family. Type 1 subfamily.</text>
</comment>
<evidence type="ECO:0000256" key="1">
    <source>
        <dbReference type="ARBA" id="ARBA00004429"/>
    </source>
</evidence>
<protein>
    <recommendedName>
        <fullName evidence="3 13">Membrane protein insertase YidC</fullName>
    </recommendedName>
    <alternativeName>
        <fullName evidence="12 13">Foldase YidC</fullName>
    </alternativeName>
    <alternativeName>
        <fullName evidence="11 13">Membrane integrase YidC</fullName>
    </alternativeName>
    <alternativeName>
        <fullName evidence="13">Membrane protein YidC</fullName>
    </alternativeName>
</protein>
<dbReference type="PRINTS" id="PR01900">
    <property type="entry name" value="YIDCPROTEIN"/>
</dbReference>
<feature type="transmembrane region" description="Helical" evidence="13">
    <location>
        <begin position="339"/>
        <end position="358"/>
    </location>
</feature>
<evidence type="ECO:0000256" key="13">
    <source>
        <dbReference type="HAMAP-Rule" id="MF_01810"/>
    </source>
</evidence>
<dbReference type="InterPro" id="IPR019998">
    <property type="entry name" value="Membr_insert_YidC"/>
</dbReference>
<proteinExistence type="inferred from homology"/>
<dbReference type="InterPro" id="IPR028055">
    <property type="entry name" value="YidC/Oxa/ALB_C"/>
</dbReference>
<comment type="subcellular location">
    <subcellularLocation>
        <location evidence="1">Cell inner membrane</location>
        <topology evidence="1">Multi-pass membrane protein</topology>
    </subcellularLocation>
    <subcellularLocation>
        <location evidence="13">Cell membrane</location>
        <topology evidence="13">Multi-pass membrane protein</topology>
    </subcellularLocation>
</comment>
<reference evidence="16" key="1">
    <citation type="journal article" date="2016" name="ISME J.">
        <title>Functional metagenomic screen reveals new and diverse microbial rhodopsins.</title>
        <authorList>
            <person name="Pushkarev A."/>
            <person name="Beja O."/>
        </authorList>
    </citation>
    <scope>NUCLEOTIDE SEQUENCE</scope>
</reference>
<evidence type="ECO:0000256" key="6">
    <source>
        <dbReference type="ARBA" id="ARBA00022692"/>
    </source>
</evidence>
<organism evidence="16">
    <name type="scientific">uncultured bacterium EIL5A08</name>
    <dbReference type="NCBI Taxonomy" id="1768204"/>
    <lineage>
        <taxon>Bacteria</taxon>
        <taxon>environmental samples</taxon>
    </lineage>
</organism>
<keyword evidence="6 13" id="KW-0812">Transmembrane</keyword>
<evidence type="ECO:0000313" key="16">
    <source>
        <dbReference type="EMBL" id="ALS56103.1"/>
    </source>
</evidence>
<keyword evidence="5 13" id="KW-1003">Cell membrane</keyword>
<evidence type="ECO:0000256" key="3">
    <source>
        <dbReference type="ARBA" id="ARBA00015325"/>
    </source>
</evidence>
<feature type="transmembrane region" description="Helical" evidence="13">
    <location>
        <begin position="478"/>
        <end position="502"/>
    </location>
</feature>
<dbReference type="CDD" id="cd20070">
    <property type="entry name" value="5TM_YidC_Alb3"/>
    <property type="match status" value="1"/>
</dbReference>
<keyword evidence="4 13" id="KW-0813">Transport</keyword>
<comment type="function">
    <text evidence="13">Required for the insertion and/or proper folding and/or complex formation of integral membrane proteins into the membrane. Involved in integration of membrane proteins that insert both dependently and independently of the Sec translocase complex, as well as at least some lipoproteins. Aids folding of multispanning membrane proteins.</text>
</comment>
<dbReference type="NCBIfam" id="TIGR03592">
    <property type="entry name" value="yidC_oxa1_cterm"/>
    <property type="match status" value="1"/>
</dbReference>
<evidence type="ECO:0000259" key="15">
    <source>
        <dbReference type="Pfam" id="PF14849"/>
    </source>
</evidence>
<feature type="transmembrane region" description="Helical" evidence="13">
    <location>
        <begin position="404"/>
        <end position="426"/>
    </location>
</feature>
<accession>A0A0U2N634</accession>
<dbReference type="PANTHER" id="PTHR12428:SF65">
    <property type="entry name" value="CYTOCHROME C OXIDASE ASSEMBLY PROTEIN COX18, MITOCHONDRIAL"/>
    <property type="match status" value="1"/>
</dbReference>
<keyword evidence="7 13" id="KW-0653">Protein transport</keyword>
<dbReference type="Pfam" id="PF02096">
    <property type="entry name" value="60KD_IMP"/>
    <property type="match status" value="1"/>
</dbReference>
<evidence type="ECO:0000256" key="5">
    <source>
        <dbReference type="ARBA" id="ARBA00022475"/>
    </source>
</evidence>
<gene>
    <name evidence="13" type="primary">yidC</name>
</gene>
<dbReference type="Gene3D" id="2.70.98.90">
    <property type="match status" value="1"/>
</dbReference>
<dbReference type="GO" id="GO:0015031">
    <property type="term" value="P:protein transport"/>
    <property type="evidence" value="ECO:0007669"/>
    <property type="project" value="UniProtKB-KW"/>
</dbReference>
<name>A0A0U2N634_9BACT</name>
<evidence type="ECO:0000256" key="12">
    <source>
        <dbReference type="ARBA" id="ARBA00033342"/>
    </source>
</evidence>
<dbReference type="AlphaFoldDB" id="A0A0U2N634"/>
<dbReference type="GO" id="GO:0005886">
    <property type="term" value="C:plasma membrane"/>
    <property type="evidence" value="ECO:0007669"/>
    <property type="project" value="UniProtKB-SubCell"/>
</dbReference>
<dbReference type="InterPro" id="IPR047196">
    <property type="entry name" value="YidC_ALB_C"/>
</dbReference>
<keyword evidence="8 13" id="KW-1133">Transmembrane helix</keyword>
<evidence type="ECO:0000256" key="4">
    <source>
        <dbReference type="ARBA" id="ARBA00022448"/>
    </source>
</evidence>
<dbReference type="InterPro" id="IPR038221">
    <property type="entry name" value="YidC_periplasmic_sf"/>
</dbReference>
<dbReference type="InterPro" id="IPR028053">
    <property type="entry name" value="Membr_insert_YidC_N"/>
</dbReference>
<evidence type="ECO:0000256" key="9">
    <source>
        <dbReference type="ARBA" id="ARBA00023136"/>
    </source>
</evidence>
<evidence type="ECO:0000256" key="8">
    <source>
        <dbReference type="ARBA" id="ARBA00022989"/>
    </source>
</evidence>
<dbReference type="EMBL" id="KT201087">
    <property type="protein sequence ID" value="ALS56103.1"/>
    <property type="molecule type" value="Genomic_DNA"/>
</dbReference>
<dbReference type="PRINTS" id="PR00701">
    <property type="entry name" value="60KDINNERMP"/>
</dbReference>
<evidence type="ECO:0000256" key="7">
    <source>
        <dbReference type="ARBA" id="ARBA00022927"/>
    </source>
</evidence>
<feature type="domain" description="Membrane insertase YidC/Oxa/ALB C-terminal" evidence="14">
    <location>
        <begin position="339"/>
        <end position="517"/>
    </location>
</feature>
<dbReference type="NCBIfam" id="NF002352">
    <property type="entry name" value="PRK01318.1-3"/>
    <property type="match status" value="1"/>
</dbReference>
<keyword evidence="9 13" id="KW-0472">Membrane</keyword>
<dbReference type="HAMAP" id="MF_01810">
    <property type="entry name" value="YidC_type1"/>
    <property type="match status" value="1"/>
</dbReference>
<evidence type="ECO:0000259" key="14">
    <source>
        <dbReference type="Pfam" id="PF02096"/>
    </source>
</evidence>
<sequence length="521" mass="59387">MNRLFLYSGFLFILILIFDAYDRDYNQPKTEITESGTIGSINESAKQPPKDSIINKSQIDTANPIQKDVRSIENKKLIINFDAKSGELLFSKLKNYPIKLGATEKVVILDYDKKRYTAASNIQIRDEQSTPIFNVVEISDDSVELSSTNLPKIILTKKIALVEDSHQLVVTNNILNNSNQNIYVRNYEIISRDNNSAASLMLPTYTGSAYYDSENKFSKISFDDMLENEQAIRVQDSWISMIEHYFFSAWLPTRAQTKTVYTNHDNGVFTIGSTSQYDTVGPGQNYEFKSVMFVGPKLQSEISDLANGLDLTVDYGVLTFLSAPLFWILEIIHEVFDNWGISIIVLTILIKAIFFKLSETSYRSMAQMKKLNPRMQALKERYAEDKKKFSEALMRMYKEEKVNPLGGCLPILIQIPVFIALYWVLVESVEMRHAPFVGWIQDLASADPYFILPIAMGVSMYIQQKLNPAPTDATQQKIFLFLPFIFTALFATFPSGLVLYWLTNNILSIAQQYVINKRIVG</sequence>
<feature type="domain" description="Membrane insertase YidC N-terminal" evidence="15">
    <location>
        <begin position="71"/>
        <end position="328"/>
    </location>
</feature>
<evidence type="ECO:0000256" key="11">
    <source>
        <dbReference type="ARBA" id="ARBA00033245"/>
    </source>
</evidence>
<dbReference type="PANTHER" id="PTHR12428">
    <property type="entry name" value="OXA1"/>
    <property type="match status" value="1"/>
</dbReference>
<dbReference type="InterPro" id="IPR001708">
    <property type="entry name" value="YidC/ALB3/OXA1/COX18"/>
</dbReference>
<evidence type="ECO:0000256" key="10">
    <source>
        <dbReference type="ARBA" id="ARBA00023186"/>
    </source>
</evidence>
<dbReference type="GO" id="GO:0051205">
    <property type="term" value="P:protein insertion into membrane"/>
    <property type="evidence" value="ECO:0007669"/>
    <property type="project" value="TreeGrafter"/>
</dbReference>
<dbReference type="CDD" id="cd19961">
    <property type="entry name" value="EcYidC-like_peri"/>
    <property type="match status" value="1"/>
</dbReference>
<dbReference type="GO" id="GO:0032977">
    <property type="term" value="F:membrane insertase activity"/>
    <property type="evidence" value="ECO:0007669"/>
    <property type="project" value="InterPro"/>
</dbReference>
<keyword evidence="10 13" id="KW-0143">Chaperone</keyword>
<dbReference type="NCBIfam" id="TIGR03593">
    <property type="entry name" value="yidC_nterm"/>
    <property type="match status" value="1"/>
</dbReference>
<evidence type="ECO:0000256" key="2">
    <source>
        <dbReference type="ARBA" id="ARBA00010527"/>
    </source>
</evidence>
<comment type="caution">
    <text evidence="13">Lacks conserved residue(s) required for the propagation of feature annotation.</text>
</comment>